<gene>
    <name evidence="2" type="ORF">MIZ01_0080</name>
</gene>
<dbReference type="Proteomes" id="UP001320326">
    <property type="component" value="Chromosome"/>
</dbReference>
<evidence type="ECO:0000256" key="1">
    <source>
        <dbReference type="SAM" id="Phobius"/>
    </source>
</evidence>
<name>A0AAN1X7Q2_9PROT</name>
<keyword evidence="3" id="KW-1185">Reference proteome</keyword>
<organism evidence="2 3">
    <name type="scientific">Sideroxyarcus emersonii</name>
    <dbReference type="NCBI Taxonomy" id="2764705"/>
    <lineage>
        <taxon>Bacteria</taxon>
        <taxon>Pseudomonadati</taxon>
        <taxon>Pseudomonadota</taxon>
        <taxon>Betaproteobacteria</taxon>
        <taxon>Nitrosomonadales</taxon>
        <taxon>Gallionellaceae</taxon>
        <taxon>Sideroxyarcus</taxon>
    </lineage>
</organism>
<keyword evidence="1" id="KW-0812">Transmembrane</keyword>
<dbReference type="AlphaFoldDB" id="A0AAN1X7Q2"/>
<reference evidence="2 3" key="1">
    <citation type="journal article" date="2022" name="Int. J. Syst. Evol. Microbiol.">
        <title>&lt;i&gt;Sideroxyarcus emersonii&lt;/i&gt; gen. nov. sp. nov., a neutrophilic, microaerobic iron- and thiosulfate-oxidizing bacterium isolated from iron-rich wetland sediment.</title>
        <authorList>
            <person name="Kato S."/>
            <person name="Itoh T."/>
            <person name="Iino T."/>
            <person name="Ohkuma M."/>
        </authorList>
    </citation>
    <scope>NUCLEOTIDE SEQUENCE [LARGE SCALE GENOMIC DNA]</scope>
    <source>
        <strain evidence="2 3">MIZ01</strain>
    </source>
</reference>
<dbReference type="RefSeq" id="WP_237247510.1">
    <property type="nucleotide sequence ID" value="NZ_AP023423.1"/>
</dbReference>
<sequence>MNGEEQLQQNIRRTTGRLALKKIRAIVDAEDASAATAARVRRGLLRYGWIVLLAVAALLAHLTGVY</sequence>
<proteinExistence type="predicted"/>
<keyword evidence="1" id="KW-1133">Transmembrane helix</keyword>
<keyword evidence="1" id="KW-0472">Membrane</keyword>
<dbReference type="KEGG" id="seme:MIZ01_0080"/>
<accession>A0AAN1X7Q2</accession>
<evidence type="ECO:0000313" key="3">
    <source>
        <dbReference type="Proteomes" id="UP001320326"/>
    </source>
</evidence>
<evidence type="ECO:0000313" key="2">
    <source>
        <dbReference type="EMBL" id="BCK86326.1"/>
    </source>
</evidence>
<dbReference type="EMBL" id="AP023423">
    <property type="protein sequence ID" value="BCK86326.1"/>
    <property type="molecule type" value="Genomic_DNA"/>
</dbReference>
<protein>
    <submittedName>
        <fullName evidence="2">Uncharacterized protein</fullName>
    </submittedName>
</protein>
<feature type="transmembrane region" description="Helical" evidence="1">
    <location>
        <begin position="44"/>
        <end position="63"/>
    </location>
</feature>